<dbReference type="EMBL" id="JAHHHN010000001">
    <property type="protein sequence ID" value="MBW4559650.1"/>
    <property type="molecule type" value="Genomic_DNA"/>
</dbReference>
<reference evidence="2" key="2">
    <citation type="journal article" date="2022" name="Microbiol. Resour. Announc.">
        <title>Metagenome Sequencing to Explore Phylogenomics of Terrestrial Cyanobacteria.</title>
        <authorList>
            <person name="Ward R.D."/>
            <person name="Stajich J.E."/>
            <person name="Johansen J.R."/>
            <person name="Huntemann M."/>
            <person name="Clum A."/>
            <person name="Foster B."/>
            <person name="Foster B."/>
            <person name="Roux S."/>
            <person name="Palaniappan K."/>
            <person name="Varghese N."/>
            <person name="Mukherjee S."/>
            <person name="Reddy T.B.K."/>
            <person name="Daum C."/>
            <person name="Copeland A."/>
            <person name="Chen I.A."/>
            <person name="Ivanova N.N."/>
            <person name="Kyrpides N.C."/>
            <person name="Shapiro N."/>
            <person name="Eloe-Fadrosh E.A."/>
            <person name="Pietrasiak N."/>
        </authorList>
    </citation>
    <scope>NUCLEOTIDE SEQUENCE</scope>
    <source>
        <strain evidence="2">JT2-VF2</strain>
    </source>
</reference>
<sequence>MNATRHGLLATKAPVIGEDALKFQQFMEELIGEFQPESPTEITLLEQVAMARIRLYRLWMTESALASHALTPAPPLEPPTVAKYPYYEKDDYELKNKTLFHPDNRALERELSLVLLETLKIYRDLDKDVRKKYFNSIWSEWLGDAEKTITKFLYQHPFKSISVNPLCYSSAVEYANACQEFLTEQKEKQTLYGEVSQLQVLIRIAQQDLADEQYPKTKNQLRCSIVKFQIDKVEQKCREKLNELEKIEKEIIQVEKEHQKVIADYQDLTRRSQVIRPQIELLSRYERHIVKIMNEALDRLQAIRQQRQQANSMGSFRNCEVEASFPGV</sequence>
<feature type="coiled-coil region" evidence="1">
    <location>
        <begin position="230"/>
        <end position="313"/>
    </location>
</feature>
<keyword evidence="1" id="KW-0175">Coiled coil</keyword>
<dbReference type="AlphaFoldDB" id="A0A951PV93"/>
<evidence type="ECO:0000256" key="1">
    <source>
        <dbReference type="SAM" id="Coils"/>
    </source>
</evidence>
<evidence type="ECO:0000313" key="3">
    <source>
        <dbReference type="Proteomes" id="UP000715781"/>
    </source>
</evidence>
<gene>
    <name evidence="2" type="ORF">KME32_00590</name>
</gene>
<protein>
    <submittedName>
        <fullName evidence="2">Uncharacterized protein</fullName>
    </submittedName>
</protein>
<reference evidence="2" key="1">
    <citation type="submission" date="2021-05" db="EMBL/GenBank/DDBJ databases">
        <authorList>
            <person name="Pietrasiak N."/>
            <person name="Ward R."/>
            <person name="Stajich J.E."/>
            <person name="Kurbessoian T."/>
        </authorList>
    </citation>
    <scope>NUCLEOTIDE SEQUENCE</scope>
    <source>
        <strain evidence="2">JT2-VF2</strain>
    </source>
</reference>
<accession>A0A951PV93</accession>
<proteinExistence type="predicted"/>
<name>A0A951PV93_9NOST</name>
<organism evidence="2 3">
    <name type="scientific">Mojavia pulchra JT2-VF2</name>
    <dbReference type="NCBI Taxonomy" id="287848"/>
    <lineage>
        <taxon>Bacteria</taxon>
        <taxon>Bacillati</taxon>
        <taxon>Cyanobacteriota</taxon>
        <taxon>Cyanophyceae</taxon>
        <taxon>Nostocales</taxon>
        <taxon>Nostocaceae</taxon>
    </lineage>
</organism>
<evidence type="ECO:0000313" key="2">
    <source>
        <dbReference type="EMBL" id="MBW4559650.1"/>
    </source>
</evidence>
<comment type="caution">
    <text evidence="2">The sequence shown here is derived from an EMBL/GenBank/DDBJ whole genome shotgun (WGS) entry which is preliminary data.</text>
</comment>
<dbReference type="Proteomes" id="UP000715781">
    <property type="component" value="Unassembled WGS sequence"/>
</dbReference>